<evidence type="ECO:0000313" key="3">
    <source>
        <dbReference type="EMBL" id="KHN77099.1"/>
    </source>
</evidence>
<comment type="caution">
    <text evidence="3">The sequence shown here is derived from an EMBL/GenBank/DDBJ whole genome shotgun (WGS) entry which is preliminary data.</text>
</comment>
<feature type="domain" description="Fibronectin type-III" evidence="2">
    <location>
        <begin position="338"/>
        <end position="434"/>
    </location>
</feature>
<keyword evidence="1" id="KW-0677">Repeat</keyword>
<dbReference type="PRINTS" id="PR00014">
    <property type="entry name" value="FNTYPEIII"/>
</dbReference>
<protein>
    <submittedName>
        <fullName evidence="3">Juxtamembrane domain-associated catenin</fullName>
    </submittedName>
</protein>
<dbReference type="AlphaFoldDB" id="A0A0B2V6H0"/>
<dbReference type="CDD" id="cd00063">
    <property type="entry name" value="FN3"/>
    <property type="match status" value="4"/>
</dbReference>
<evidence type="ECO:0000259" key="2">
    <source>
        <dbReference type="PROSITE" id="PS50853"/>
    </source>
</evidence>
<dbReference type="EMBL" id="JPKZ01002384">
    <property type="protein sequence ID" value="KHN77099.1"/>
    <property type="molecule type" value="Genomic_DNA"/>
</dbReference>
<gene>
    <name evidence="3" type="primary">jac-1</name>
    <name evidence="3" type="ORF">Tcan_06126</name>
</gene>
<dbReference type="OMA" id="WYLAHED"/>
<feature type="domain" description="Fibronectin type-III" evidence="2">
    <location>
        <begin position="558"/>
        <end position="653"/>
    </location>
</feature>
<organism evidence="3 4">
    <name type="scientific">Toxocara canis</name>
    <name type="common">Canine roundworm</name>
    <dbReference type="NCBI Taxonomy" id="6265"/>
    <lineage>
        <taxon>Eukaryota</taxon>
        <taxon>Metazoa</taxon>
        <taxon>Ecdysozoa</taxon>
        <taxon>Nematoda</taxon>
        <taxon>Chromadorea</taxon>
        <taxon>Rhabditida</taxon>
        <taxon>Spirurina</taxon>
        <taxon>Ascaridomorpha</taxon>
        <taxon>Ascaridoidea</taxon>
        <taxon>Toxocaridae</taxon>
        <taxon>Toxocara</taxon>
    </lineage>
</organism>
<evidence type="ECO:0000313" key="4">
    <source>
        <dbReference type="Proteomes" id="UP000031036"/>
    </source>
</evidence>
<dbReference type="SUPFAM" id="SSF49265">
    <property type="entry name" value="Fibronectin type III"/>
    <property type="match status" value="2"/>
</dbReference>
<dbReference type="PANTHER" id="PTHR13817:SF151">
    <property type="entry name" value="TITIN"/>
    <property type="match status" value="1"/>
</dbReference>
<dbReference type="PROSITE" id="PS50853">
    <property type="entry name" value="FN3"/>
    <property type="match status" value="4"/>
</dbReference>
<dbReference type="GO" id="GO:0031430">
    <property type="term" value="C:M band"/>
    <property type="evidence" value="ECO:0007669"/>
    <property type="project" value="TreeGrafter"/>
</dbReference>
<sequence>MEPIPEEELELTALTSTRTVKREQKSRLTEVYTSEQVDTLVSTVPESAVPDSWKLANEEVYIDPSMASTYVTEALAGPTSARGSTYSYTYESHYDEPPHESEEEVSTYAIGDSEVERLSTQTQKITRVTKVTTTRSVRQLPVMGSETNFYFDAEGSPMPIGDASSIYENVPYSDTELLALGIDLTREKSAGTRGSSYDTPPPAPSNAYESEIYGGTTSSQYDVPGCAGIPHVTDVGSHEVELAWLRPDSDGRAGPLLGYQVEIRRVGSTEWVPAHDFLIKDTRCTITNLDAMTEYEFRVLAANSAGFGLPSATSAIVQLRPHFDDSQSHTAGEWRGTVPGRPYVSAMDTDRVTIEWAPAVADPGTAPVAGYQIEYRPAGTSDWIQSNDYLVVACCYEVQNLRPNGEYEFRVLARSADGVSEASPSSGIVRIKPSVPSRGSSSLQSRIDVCPPGQPQVEELDSDWVKLRWAEGGESASDTVTYIVEYREIGDPLWYTANTTPIYDTTYTVTHLRASSTYEFRVIAHCADGGCSAPSAVSDIVQLRPSTKGGAVHGAPSKPSPPEYVDFEGGDRVTLCWFPAASSLPIEGYDVEFRDYQQDSAWYKVNELLIHSCKMTVGDLIVGHEYQFRVIARNALGYSEPSDPSPPMLIGAPSSEFVHLQFQLY</sequence>
<dbReference type="InterPro" id="IPR013783">
    <property type="entry name" value="Ig-like_fold"/>
</dbReference>
<dbReference type="PANTHER" id="PTHR13817">
    <property type="entry name" value="TITIN"/>
    <property type="match status" value="1"/>
</dbReference>
<dbReference type="STRING" id="6265.A0A0B2V6H0"/>
<name>A0A0B2V6H0_TOXCA</name>
<reference evidence="3 4" key="1">
    <citation type="submission" date="2014-11" db="EMBL/GenBank/DDBJ databases">
        <title>Genetic blueprint of the zoonotic pathogen Toxocara canis.</title>
        <authorList>
            <person name="Zhu X.-Q."/>
            <person name="Korhonen P.K."/>
            <person name="Cai H."/>
            <person name="Young N.D."/>
            <person name="Nejsum P."/>
            <person name="von Samson-Himmelstjerna G."/>
            <person name="Boag P.R."/>
            <person name="Tan P."/>
            <person name="Li Q."/>
            <person name="Min J."/>
            <person name="Yang Y."/>
            <person name="Wang X."/>
            <person name="Fang X."/>
            <person name="Hall R.S."/>
            <person name="Hofmann A."/>
            <person name="Sternberg P.W."/>
            <person name="Jex A.R."/>
            <person name="Gasser R.B."/>
        </authorList>
    </citation>
    <scope>NUCLEOTIDE SEQUENCE [LARGE SCALE GENOMIC DNA]</scope>
    <source>
        <strain evidence="3">PN_DK_2014</strain>
    </source>
</reference>
<dbReference type="Pfam" id="PF00041">
    <property type="entry name" value="fn3"/>
    <property type="match status" value="4"/>
</dbReference>
<dbReference type="SMART" id="SM00060">
    <property type="entry name" value="FN3"/>
    <property type="match status" value="4"/>
</dbReference>
<accession>A0A0B2V6H0</accession>
<dbReference type="GO" id="GO:0045214">
    <property type="term" value="P:sarcomere organization"/>
    <property type="evidence" value="ECO:0007669"/>
    <property type="project" value="TreeGrafter"/>
</dbReference>
<feature type="domain" description="Fibronectin type-III" evidence="2">
    <location>
        <begin position="226"/>
        <end position="322"/>
    </location>
</feature>
<evidence type="ECO:0000256" key="1">
    <source>
        <dbReference type="ARBA" id="ARBA00022737"/>
    </source>
</evidence>
<dbReference type="Gene3D" id="2.60.40.10">
    <property type="entry name" value="Immunoglobulins"/>
    <property type="match status" value="4"/>
</dbReference>
<keyword evidence="4" id="KW-1185">Reference proteome</keyword>
<feature type="domain" description="Fibronectin type-III" evidence="2">
    <location>
        <begin position="451"/>
        <end position="546"/>
    </location>
</feature>
<dbReference type="InterPro" id="IPR003961">
    <property type="entry name" value="FN3_dom"/>
</dbReference>
<dbReference type="Proteomes" id="UP000031036">
    <property type="component" value="Unassembled WGS sequence"/>
</dbReference>
<proteinExistence type="predicted"/>
<dbReference type="OrthoDB" id="3245100at2759"/>
<dbReference type="InterPro" id="IPR036116">
    <property type="entry name" value="FN3_sf"/>
</dbReference>
<dbReference type="InterPro" id="IPR050964">
    <property type="entry name" value="Striated_Muscle_Regulatory"/>
</dbReference>